<evidence type="ECO:0000313" key="2">
    <source>
        <dbReference type="Proteomes" id="UP000653730"/>
    </source>
</evidence>
<accession>A0A926Q2Z9</accession>
<organism evidence="1 2">
    <name type="scientific">Sinomicrobium weinanense</name>
    <dbReference type="NCBI Taxonomy" id="2842200"/>
    <lineage>
        <taxon>Bacteria</taxon>
        <taxon>Pseudomonadati</taxon>
        <taxon>Bacteroidota</taxon>
        <taxon>Flavobacteriia</taxon>
        <taxon>Flavobacteriales</taxon>
        <taxon>Flavobacteriaceae</taxon>
        <taxon>Sinomicrobium</taxon>
    </lineage>
</organism>
<gene>
    <name evidence="1" type="ORF">IBL28_04525</name>
</gene>
<keyword evidence="2" id="KW-1185">Reference proteome</keyword>
<evidence type="ECO:0000313" key="1">
    <source>
        <dbReference type="EMBL" id="MBC9795220.1"/>
    </source>
</evidence>
<comment type="caution">
    <text evidence="1">The sequence shown here is derived from an EMBL/GenBank/DDBJ whole genome shotgun (WGS) entry which is preliminary data.</text>
</comment>
<protein>
    <submittedName>
        <fullName evidence="1">Uncharacterized protein</fullName>
    </submittedName>
</protein>
<sequence length="64" mass="7273">MDVFFHLVEDASCIVAMVGYRRAERIRFAAHPPKDTEIIAKKSPVFPFLKIPKIIAKMDGLQSK</sequence>
<name>A0A926Q2Z9_9FLAO</name>
<dbReference type="AlphaFoldDB" id="A0A926Q2Z9"/>
<dbReference type="RefSeq" id="WP_223129348.1">
    <property type="nucleotide sequence ID" value="NZ_JACVDC010000007.1"/>
</dbReference>
<reference evidence="1 2" key="1">
    <citation type="submission" date="2020-09" db="EMBL/GenBank/DDBJ databases">
        <title>Sinomicrobium weinanense sp. nov., a halophilic bacteria isolated from saline-alkali soil.</title>
        <authorList>
            <person name="Wu P."/>
            <person name="Ren H."/>
            <person name="Mei Y."/>
            <person name="Liang Y."/>
            <person name="Chen Z."/>
        </authorList>
    </citation>
    <scope>NUCLEOTIDE SEQUENCE [LARGE SCALE GENOMIC DNA]</scope>
    <source>
        <strain evidence="1 2">FJxs</strain>
    </source>
</reference>
<dbReference type="Proteomes" id="UP000653730">
    <property type="component" value="Unassembled WGS sequence"/>
</dbReference>
<proteinExistence type="predicted"/>
<dbReference type="EMBL" id="JACVDC010000007">
    <property type="protein sequence ID" value="MBC9795220.1"/>
    <property type="molecule type" value="Genomic_DNA"/>
</dbReference>